<reference evidence="3 4" key="1">
    <citation type="submission" date="2018-08" db="EMBL/GenBank/DDBJ databases">
        <title>A genome reference for cultivated species of the human gut microbiota.</title>
        <authorList>
            <person name="Zou Y."/>
            <person name="Xue W."/>
            <person name="Luo G."/>
        </authorList>
    </citation>
    <scope>NUCLEOTIDE SEQUENCE [LARGE SCALE GENOMIC DNA]</scope>
    <source>
        <strain evidence="3 4">AF45-17</strain>
    </source>
</reference>
<name>A0A3E2TP72_9FIRM</name>
<keyword evidence="3" id="KW-0482">Metalloprotease</keyword>
<feature type="transmembrane region" description="Helical" evidence="1">
    <location>
        <begin position="141"/>
        <end position="163"/>
    </location>
</feature>
<dbReference type="GO" id="GO:0004175">
    <property type="term" value="F:endopeptidase activity"/>
    <property type="evidence" value="ECO:0007669"/>
    <property type="project" value="UniProtKB-ARBA"/>
</dbReference>
<dbReference type="InterPro" id="IPR052710">
    <property type="entry name" value="CAAX_protease"/>
</dbReference>
<evidence type="ECO:0000313" key="4">
    <source>
        <dbReference type="Proteomes" id="UP000260773"/>
    </source>
</evidence>
<keyword evidence="3" id="KW-0378">Hydrolase</keyword>
<dbReference type="AlphaFoldDB" id="A0A3E2TP72"/>
<feature type="transmembrane region" description="Helical" evidence="1">
    <location>
        <begin position="175"/>
        <end position="193"/>
    </location>
</feature>
<proteinExistence type="predicted"/>
<protein>
    <submittedName>
        <fullName evidence="3">CPBP family intramembrane metalloprotease</fullName>
    </submittedName>
</protein>
<dbReference type="Proteomes" id="UP000260773">
    <property type="component" value="Unassembled WGS sequence"/>
</dbReference>
<organism evidence="3 4">
    <name type="scientific">Coprococcus catus</name>
    <dbReference type="NCBI Taxonomy" id="116085"/>
    <lineage>
        <taxon>Bacteria</taxon>
        <taxon>Bacillati</taxon>
        <taxon>Bacillota</taxon>
        <taxon>Clostridia</taxon>
        <taxon>Lachnospirales</taxon>
        <taxon>Lachnospiraceae</taxon>
        <taxon>Coprococcus</taxon>
    </lineage>
</organism>
<dbReference type="GO" id="GO:0006508">
    <property type="term" value="P:proteolysis"/>
    <property type="evidence" value="ECO:0007669"/>
    <property type="project" value="UniProtKB-KW"/>
</dbReference>
<keyword evidence="1" id="KW-1133">Transmembrane helix</keyword>
<feature type="domain" description="CAAX prenyl protease 2/Lysostaphin resistance protein A-like" evidence="2">
    <location>
        <begin position="145"/>
        <end position="232"/>
    </location>
</feature>
<evidence type="ECO:0000256" key="1">
    <source>
        <dbReference type="SAM" id="Phobius"/>
    </source>
</evidence>
<accession>A0A3E2TP72</accession>
<comment type="caution">
    <text evidence="3">The sequence shown here is derived from an EMBL/GenBank/DDBJ whole genome shotgun (WGS) entry which is preliminary data.</text>
</comment>
<dbReference type="InterPro" id="IPR003675">
    <property type="entry name" value="Rce1/LyrA-like_dom"/>
</dbReference>
<dbReference type="PANTHER" id="PTHR36435">
    <property type="entry name" value="SLR1288 PROTEIN"/>
    <property type="match status" value="1"/>
</dbReference>
<feature type="transmembrane region" description="Helical" evidence="1">
    <location>
        <begin position="249"/>
        <end position="267"/>
    </location>
</feature>
<feature type="transmembrane region" description="Helical" evidence="1">
    <location>
        <begin position="100"/>
        <end position="121"/>
    </location>
</feature>
<gene>
    <name evidence="3" type="ORF">DW070_06925</name>
</gene>
<dbReference type="GO" id="GO:0080120">
    <property type="term" value="P:CAAX-box protein maturation"/>
    <property type="evidence" value="ECO:0007669"/>
    <property type="project" value="UniProtKB-ARBA"/>
</dbReference>
<dbReference type="Pfam" id="PF02517">
    <property type="entry name" value="Rce1-like"/>
    <property type="match status" value="1"/>
</dbReference>
<sequence>MTQESWFQRLWRLITPELIYLAICYIVDLAAAAYLNFSMGGEYSSGDFEKFTVVLSDKLIQYAVLLQTVAAFFSILILLRMYFKDYRKRRFVFERKGTAWPWWGLLIPIGVLVSLAGNLLINLTNLTEVSENFEQSQKLLFSGPFVIQIIGIGMIIPICEELIYRGLIFMRMRQYCNVNLAIGLSALLFAAFHGNVVQGIYGFATGVLFAYVYEKYGSLKAPVLVHVSANLMSLGLSYVNPSFADKGRVFIAGIAAAAVCLLLLWAVDGHVATRRIYLNNTDAAAGEQED</sequence>
<feature type="transmembrane region" description="Helical" evidence="1">
    <location>
        <begin position="18"/>
        <end position="39"/>
    </location>
</feature>
<dbReference type="PANTHER" id="PTHR36435:SF1">
    <property type="entry name" value="CAAX AMINO TERMINAL PROTEASE FAMILY PROTEIN"/>
    <property type="match status" value="1"/>
</dbReference>
<evidence type="ECO:0000313" key="3">
    <source>
        <dbReference type="EMBL" id="RGB80273.1"/>
    </source>
</evidence>
<dbReference type="GO" id="GO:0008237">
    <property type="term" value="F:metallopeptidase activity"/>
    <property type="evidence" value="ECO:0007669"/>
    <property type="project" value="UniProtKB-KW"/>
</dbReference>
<keyword evidence="1" id="KW-0812">Transmembrane</keyword>
<keyword evidence="1" id="KW-0472">Membrane</keyword>
<keyword evidence="3" id="KW-0645">Protease</keyword>
<evidence type="ECO:0000259" key="2">
    <source>
        <dbReference type="Pfam" id="PF02517"/>
    </source>
</evidence>
<dbReference type="RefSeq" id="WP_117527963.1">
    <property type="nucleotide sequence ID" value="NZ_JAQENQ010000001.1"/>
</dbReference>
<dbReference type="EMBL" id="QVEP01000012">
    <property type="protein sequence ID" value="RGB80273.1"/>
    <property type="molecule type" value="Genomic_DNA"/>
</dbReference>
<feature type="transmembrane region" description="Helical" evidence="1">
    <location>
        <begin position="59"/>
        <end position="79"/>
    </location>
</feature>